<sequence length="14" mass="1623">MSTRRWQRVAMGSG</sequence>
<accession>A0A1J8QJG3</accession>
<comment type="caution">
    <text evidence="1">The sequence shown here is derived from an EMBL/GenBank/DDBJ whole genome shotgun (WGS) entry which is preliminary data.</text>
</comment>
<proteinExistence type="predicted"/>
<keyword evidence="2" id="KW-1185">Reference proteome</keyword>
<evidence type="ECO:0000313" key="1">
    <source>
        <dbReference type="EMBL" id="OJA20059.1"/>
    </source>
</evidence>
<name>A0A1J8QJG3_9AGAM</name>
<protein>
    <submittedName>
        <fullName evidence="1">Uncharacterized protein</fullName>
    </submittedName>
</protein>
<organism evidence="1 2">
    <name type="scientific">Rhizopogon vesiculosus</name>
    <dbReference type="NCBI Taxonomy" id="180088"/>
    <lineage>
        <taxon>Eukaryota</taxon>
        <taxon>Fungi</taxon>
        <taxon>Dikarya</taxon>
        <taxon>Basidiomycota</taxon>
        <taxon>Agaricomycotina</taxon>
        <taxon>Agaricomycetes</taxon>
        <taxon>Agaricomycetidae</taxon>
        <taxon>Boletales</taxon>
        <taxon>Suillineae</taxon>
        <taxon>Rhizopogonaceae</taxon>
        <taxon>Rhizopogon</taxon>
    </lineage>
</organism>
<dbReference type="Proteomes" id="UP000183567">
    <property type="component" value="Unassembled WGS sequence"/>
</dbReference>
<dbReference type="EMBL" id="LVVM01000733">
    <property type="protein sequence ID" value="OJA20059.1"/>
    <property type="molecule type" value="Genomic_DNA"/>
</dbReference>
<evidence type="ECO:0000313" key="2">
    <source>
        <dbReference type="Proteomes" id="UP000183567"/>
    </source>
</evidence>
<gene>
    <name evidence="1" type="ORF">AZE42_11803</name>
</gene>
<reference evidence="1 2" key="1">
    <citation type="submission" date="2016-03" db="EMBL/GenBank/DDBJ databases">
        <title>Comparative genomics of the ectomycorrhizal sister species Rhizopogon vinicolor and Rhizopogon vesiculosus (Basidiomycota: Boletales) reveals a divergence of the mating type B locus.</title>
        <authorList>
            <person name="Mujic A.B."/>
            <person name="Kuo A."/>
            <person name="Tritt A."/>
            <person name="Lipzen A."/>
            <person name="Chen C."/>
            <person name="Johnson J."/>
            <person name="Sharma A."/>
            <person name="Barry K."/>
            <person name="Grigoriev I.V."/>
            <person name="Spatafora J.W."/>
        </authorList>
    </citation>
    <scope>NUCLEOTIDE SEQUENCE [LARGE SCALE GENOMIC DNA]</scope>
    <source>
        <strain evidence="1 2">AM-OR11-056</strain>
    </source>
</reference>